<dbReference type="AlphaFoldDB" id="A0AAD4ZAS4"/>
<feature type="compositionally biased region" description="Basic and acidic residues" evidence="1">
    <location>
        <begin position="9"/>
        <end position="22"/>
    </location>
</feature>
<protein>
    <submittedName>
        <fullName evidence="2">Uncharacterized protein</fullName>
    </submittedName>
</protein>
<dbReference type="EMBL" id="JAJFAZ020000003">
    <property type="protein sequence ID" value="KAI5338228.1"/>
    <property type="molecule type" value="Genomic_DNA"/>
</dbReference>
<sequence length="132" mass="14749">MAVGARRRRGEEARADMDKNQEDSQLPQFMVGCAVTDVIMSDAEIPLLEAAEGTQFPLPDLNITLEVNADDESRDSRAIIPYEENSIRGAARTLKPTRQLHEEGFFYVYHVIQLLWACHKGTWATDGGCGPR</sequence>
<keyword evidence="3" id="KW-1185">Reference proteome</keyword>
<name>A0AAD4ZAS4_PRUDU</name>
<feature type="region of interest" description="Disordered" evidence="1">
    <location>
        <begin position="1"/>
        <end position="24"/>
    </location>
</feature>
<evidence type="ECO:0000313" key="3">
    <source>
        <dbReference type="Proteomes" id="UP001054821"/>
    </source>
</evidence>
<reference evidence="2 3" key="1">
    <citation type="journal article" date="2022" name="G3 (Bethesda)">
        <title>Whole-genome sequence and methylome profiling of the almond [Prunus dulcis (Mill.) D.A. Webb] cultivar 'Nonpareil'.</title>
        <authorList>
            <person name="D'Amico-Willman K.M."/>
            <person name="Ouma W.Z."/>
            <person name="Meulia T."/>
            <person name="Sideli G.M."/>
            <person name="Gradziel T.M."/>
            <person name="Fresnedo-Ramirez J."/>
        </authorList>
    </citation>
    <scope>NUCLEOTIDE SEQUENCE [LARGE SCALE GENOMIC DNA]</scope>
    <source>
        <strain evidence="2">Clone GOH B32 T37-40</strain>
    </source>
</reference>
<organism evidence="2 3">
    <name type="scientific">Prunus dulcis</name>
    <name type="common">Almond</name>
    <name type="synonym">Amygdalus dulcis</name>
    <dbReference type="NCBI Taxonomy" id="3755"/>
    <lineage>
        <taxon>Eukaryota</taxon>
        <taxon>Viridiplantae</taxon>
        <taxon>Streptophyta</taxon>
        <taxon>Embryophyta</taxon>
        <taxon>Tracheophyta</taxon>
        <taxon>Spermatophyta</taxon>
        <taxon>Magnoliopsida</taxon>
        <taxon>eudicotyledons</taxon>
        <taxon>Gunneridae</taxon>
        <taxon>Pentapetalae</taxon>
        <taxon>rosids</taxon>
        <taxon>fabids</taxon>
        <taxon>Rosales</taxon>
        <taxon>Rosaceae</taxon>
        <taxon>Amygdaloideae</taxon>
        <taxon>Amygdaleae</taxon>
        <taxon>Prunus</taxon>
    </lineage>
</organism>
<proteinExistence type="predicted"/>
<gene>
    <name evidence="2" type="ORF">L3X38_017499</name>
</gene>
<comment type="caution">
    <text evidence="2">The sequence shown here is derived from an EMBL/GenBank/DDBJ whole genome shotgun (WGS) entry which is preliminary data.</text>
</comment>
<evidence type="ECO:0000313" key="2">
    <source>
        <dbReference type="EMBL" id="KAI5338228.1"/>
    </source>
</evidence>
<accession>A0AAD4ZAS4</accession>
<evidence type="ECO:0000256" key="1">
    <source>
        <dbReference type="SAM" id="MobiDB-lite"/>
    </source>
</evidence>
<dbReference type="Proteomes" id="UP001054821">
    <property type="component" value="Chromosome 3"/>
</dbReference>